<accession>A0ABV2KTI5</accession>
<feature type="domain" description="Glycosyl transferase family 1" evidence="1">
    <location>
        <begin position="274"/>
        <end position="444"/>
    </location>
</feature>
<dbReference type="InterPro" id="IPR001296">
    <property type="entry name" value="Glyco_trans_1"/>
</dbReference>
<evidence type="ECO:0000259" key="2">
    <source>
        <dbReference type="Pfam" id="PF11997"/>
    </source>
</evidence>
<dbReference type="PANTHER" id="PTHR12526:SF608">
    <property type="entry name" value="PELF"/>
    <property type="match status" value="1"/>
</dbReference>
<dbReference type="Gene3D" id="3.40.50.2000">
    <property type="entry name" value="Glycogen Phosphorylase B"/>
    <property type="match status" value="2"/>
</dbReference>
<dbReference type="Proteomes" id="UP001549167">
    <property type="component" value="Unassembled WGS sequence"/>
</dbReference>
<dbReference type="RefSeq" id="WP_354219495.1">
    <property type="nucleotide sequence ID" value="NZ_JBEPMX010000003.1"/>
</dbReference>
<keyword evidence="4" id="KW-1185">Reference proteome</keyword>
<organism evidence="3 4">
    <name type="scientific">Alkalibacillus flavidus</name>
    <dbReference type="NCBI Taxonomy" id="546021"/>
    <lineage>
        <taxon>Bacteria</taxon>
        <taxon>Bacillati</taxon>
        <taxon>Bacillota</taxon>
        <taxon>Bacilli</taxon>
        <taxon>Bacillales</taxon>
        <taxon>Bacillaceae</taxon>
        <taxon>Alkalibacillus</taxon>
    </lineage>
</organism>
<dbReference type="Pfam" id="PF00534">
    <property type="entry name" value="Glycos_transf_1"/>
    <property type="match status" value="1"/>
</dbReference>
<reference evidence="3 4" key="1">
    <citation type="submission" date="2024-06" db="EMBL/GenBank/DDBJ databases">
        <title>Genomic Encyclopedia of Type Strains, Phase IV (KMG-IV): sequencing the most valuable type-strain genomes for metagenomic binning, comparative biology and taxonomic classification.</title>
        <authorList>
            <person name="Goeker M."/>
        </authorList>
    </citation>
    <scope>NUCLEOTIDE SEQUENCE [LARGE SCALE GENOMIC DNA]</scope>
    <source>
        <strain evidence="3 4">DSM 23520</strain>
    </source>
</reference>
<protein>
    <submittedName>
        <fullName evidence="3">Glycosyltransferase involved in cell wall biosynthesis</fullName>
    </submittedName>
</protein>
<dbReference type="PANTHER" id="PTHR12526">
    <property type="entry name" value="GLYCOSYLTRANSFERASE"/>
    <property type="match status" value="1"/>
</dbReference>
<gene>
    <name evidence="3" type="ORF">ABID56_000985</name>
</gene>
<dbReference type="Pfam" id="PF11997">
    <property type="entry name" value="DUF3492"/>
    <property type="match status" value="1"/>
</dbReference>
<evidence type="ECO:0000259" key="1">
    <source>
        <dbReference type="Pfam" id="PF00534"/>
    </source>
</evidence>
<proteinExistence type="predicted"/>
<dbReference type="NCBIfam" id="NF038011">
    <property type="entry name" value="PelF"/>
    <property type="match status" value="1"/>
</dbReference>
<name>A0ABV2KTI5_9BACI</name>
<sequence length="474" mass="54972">MKIGMVVEGSYPYVSGGVASWVQTVMQRMPEHEFEVITITPTPMTEEDYRYTLPNNVKGITNLPLNLEQKNRKKSRKPITEEEQRVLTEWMMLEEPNSAALEVIRSRISNSKEFFSEQLFWHLVQNSYKKEKQSASFIEYFYMWKGMFTPVIELIQCEVPEVDLVHSVSTGYAGLLAAVIKLQQRIPYILTEHGIYSREREEEILKASWIADYYKQRWIHFFHHLTKQAYREADDIITLFERNSELQAQIGAPEEKLHVIPNGIDYKKLSEVKRQKTSKDKLIMGAIVRIVPIKDIKTMIHAAKLLDDRAIPFELYIMGPLDEDEEYTEECSLLIQQLDLKGRVYLTGKVNISEYLPIFDVCLLTSISEGQPLAVLEGMAAGIPWVVTDVGACSELIYGGTHDRFGPAGFVVTPVKPTQIAERCEWFYHNPSEAVKFGMNGKKRVEEYYQVDQFIDLYAQLYKERREEYGRDRF</sequence>
<dbReference type="EMBL" id="JBEPMX010000003">
    <property type="protein sequence ID" value="MET3682895.1"/>
    <property type="molecule type" value="Genomic_DNA"/>
</dbReference>
<dbReference type="InterPro" id="IPR022622">
    <property type="entry name" value="DUF3492"/>
</dbReference>
<evidence type="ECO:0000313" key="3">
    <source>
        <dbReference type="EMBL" id="MET3682895.1"/>
    </source>
</evidence>
<evidence type="ECO:0000313" key="4">
    <source>
        <dbReference type="Proteomes" id="UP001549167"/>
    </source>
</evidence>
<comment type="caution">
    <text evidence="3">The sequence shown here is derived from an EMBL/GenBank/DDBJ whole genome shotgun (WGS) entry which is preliminary data.</text>
</comment>
<dbReference type="SUPFAM" id="SSF53756">
    <property type="entry name" value="UDP-Glycosyltransferase/glycogen phosphorylase"/>
    <property type="match status" value="1"/>
</dbReference>
<dbReference type="InterPro" id="IPR047691">
    <property type="entry name" value="PelF-like"/>
</dbReference>
<feature type="domain" description="DUF3492" evidence="2">
    <location>
        <begin position="1"/>
        <end position="255"/>
    </location>
</feature>